<dbReference type="EMBL" id="CADCWM010000622">
    <property type="protein sequence ID" value="CAA9572651.1"/>
    <property type="molecule type" value="Genomic_DNA"/>
</dbReference>
<dbReference type="InterPro" id="IPR002559">
    <property type="entry name" value="Transposase_11"/>
</dbReference>
<feature type="domain" description="Transposase IS4-like" evidence="1">
    <location>
        <begin position="97"/>
        <end position="265"/>
    </location>
</feature>
<accession>A0A6J4VBC0</accession>
<name>A0A6J4VBC0_9BACT</name>
<evidence type="ECO:0000313" key="2">
    <source>
        <dbReference type="EMBL" id="CAA9572651.1"/>
    </source>
</evidence>
<organism evidence="2">
    <name type="scientific">uncultured Thermomicrobiales bacterium</name>
    <dbReference type="NCBI Taxonomy" id="1645740"/>
    <lineage>
        <taxon>Bacteria</taxon>
        <taxon>Pseudomonadati</taxon>
        <taxon>Thermomicrobiota</taxon>
        <taxon>Thermomicrobia</taxon>
        <taxon>Thermomicrobiales</taxon>
        <taxon>environmental samples</taxon>
    </lineage>
</organism>
<dbReference type="NCBIfam" id="NF033520">
    <property type="entry name" value="transpos_IS982"/>
    <property type="match status" value="1"/>
</dbReference>
<dbReference type="GO" id="GO:0003677">
    <property type="term" value="F:DNA binding"/>
    <property type="evidence" value="ECO:0007669"/>
    <property type="project" value="InterPro"/>
</dbReference>
<dbReference type="GO" id="GO:0004803">
    <property type="term" value="F:transposase activity"/>
    <property type="evidence" value="ECO:0007669"/>
    <property type="project" value="InterPro"/>
</dbReference>
<gene>
    <name evidence="2" type="ORF">AVDCRST_MAG88-2495</name>
</gene>
<dbReference type="AlphaFoldDB" id="A0A6J4VBC0"/>
<sequence>MDDDFIVTTFVVLDKTMGTLGHRDHVLARASDAEVLTVAVVAAKYFHNHLERALQVMHLGRYLSGPLSVSRFNRRLHRLRDWLALLLETLGAVFAQGEVFLIDSMPVPVCRRARARRCHKLRGQEFCGYCAAKREKFFGWRLHLVCTPAGVPVAFDLVPGQLHDLTPIHELTSGLPDGAAVYGDKAFNAAADEAAILADTGVRLVPLRRANMRPNDWADKLALRAYRKRIETLYSQCEAMGLPRLRARTNPGLELKVHATLLAVTFTNAA</sequence>
<reference evidence="2" key="1">
    <citation type="submission" date="2020-02" db="EMBL/GenBank/DDBJ databases">
        <authorList>
            <person name="Meier V. D."/>
        </authorList>
    </citation>
    <scope>NUCLEOTIDE SEQUENCE</scope>
    <source>
        <strain evidence="2">AVDCRST_MAG88</strain>
    </source>
</reference>
<dbReference type="GO" id="GO:0006313">
    <property type="term" value="P:DNA transposition"/>
    <property type="evidence" value="ECO:0007669"/>
    <property type="project" value="InterPro"/>
</dbReference>
<proteinExistence type="predicted"/>
<evidence type="ECO:0000259" key="1">
    <source>
        <dbReference type="Pfam" id="PF01609"/>
    </source>
</evidence>
<protein>
    <recommendedName>
        <fullName evidence="1">Transposase IS4-like domain-containing protein</fullName>
    </recommendedName>
</protein>
<dbReference type="Pfam" id="PF01609">
    <property type="entry name" value="DDE_Tnp_1"/>
    <property type="match status" value="1"/>
</dbReference>